<dbReference type="SUPFAM" id="SSF46785">
    <property type="entry name" value="Winged helix' DNA-binding domain"/>
    <property type="match status" value="1"/>
</dbReference>
<evidence type="ECO:0000256" key="3">
    <source>
        <dbReference type="ARBA" id="ARBA00022691"/>
    </source>
</evidence>
<evidence type="ECO:0000259" key="5">
    <source>
        <dbReference type="Pfam" id="PF08100"/>
    </source>
</evidence>
<dbReference type="SUPFAM" id="SSF53335">
    <property type="entry name" value="S-adenosyl-L-methionine-dependent methyltransferases"/>
    <property type="match status" value="1"/>
</dbReference>
<dbReference type="PANTHER" id="PTHR43712">
    <property type="entry name" value="PUTATIVE (AFU_ORTHOLOGUE AFUA_4G14580)-RELATED"/>
    <property type="match status" value="1"/>
</dbReference>
<dbReference type="Gene3D" id="3.40.50.150">
    <property type="entry name" value="Vaccinia Virus protein VP39"/>
    <property type="match status" value="1"/>
</dbReference>
<dbReference type="Pfam" id="PF08100">
    <property type="entry name" value="Dimerisation"/>
    <property type="match status" value="1"/>
</dbReference>
<proteinExistence type="predicted"/>
<dbReference type="AlphaFoldDB" id="A0AAD6UIP5"/>
<dbReference type="PROSITE" id="PS51683">
    <property type="entry name" value="SAM_OMT_II"/>
    <property type="match status" value="1"/>
</dbReference>
<reference evidence="6" key="1">
    <citation type="submission" date="2023-03" db="EMBL/GenBank/DDBJ databases">
        <title>Massive genome expansion in bonnet fungi (Mycena s.s.) driven by repeated elements and novel gene families across ecological guilds.</title>
        <authorList>
            <consortium name="Lawrence Berkeley National Laboratory"/>
            <person name="Harder C.B."/>
            <person name="Miyauchi S."/>
            <person name="Viragh M."/>
            <person name="Kuo A."/>
            <person name="Thoen E."/>
            <person name="Andreopoulos B."/>
            <person name="Lu D."/>
            <person name="Skrede I."/>
            <person name="Drula E."/>
            <person name="Henrissat B."/>
            <person name="Morin E."/>
            <person name="Kohler A."/>
            <person name="Barry K."/>
            <person name="LaButti K."/>
            <person name="Morin E."/>
            <person name="Salamov A."/>
            <person name="Lipzen A."/>
            <person name="Mereny Z."/>
            <person name="Hegedus B."/>
            <person name="Baldrian P."/>
            <person name="Stursova M."/>
            <person name="Weitz H."/>
            <person name="Taylor A."/>
            <person name="Grigoriev I.V."/>
            <person name="Nagy L.G."/>
            <person name="Martin F."/>
            <person name="Kauserud H."/>
        </authorList>
    </citation>
    <scope>NUCLEOTIDE SEQUENCE</scope>
    <source>
        <strain evidence="6">CBHHK173m</strain>
    </source>
</reference>
<name>A0AAD6UIP5_9AGAR</name>
<dbReference type="InterPro" id="IPR029063">
    <property type="entry name" value="SAM-dependent_MTases_sf"/>
</dbReference>
<keyword evidence="1 6" id="KW-0489">Methyltransferase</keyword>
<dbReference type="EMBL" id="JARJCN010000001">
    <property type="protein sequence ID" value="KAJ7103969.1"/>
    <property type="molecule type" value="Genomic_DNA"/>
</dbReference>
<evidence type="ECO:0000259" key="4">
    <source>
        <dbReference type="Pfam" id="PF00891"/>
    </source>
</evidence>
<comment type="caution">
    <text evidence="6">The sequence shown here is derived from an EMBL/GenBank/DDBJ whole genome shotgun (WGS) entry which is preliminary data.</text>
</comment>
<dbReference type="Proteomes" id="UP001222325">
    <property type="component" value="Unassembled WGS sequence"/>
</dbReference>
<accession>A0AAD6UIP5</accession>
<evidence type="ECO:0000313" key="7">
    <source>
        <dbReference type="Proteomes" id="UP001222325"/>
    </source>
</evidence>
<evidence type="ECO:0000256" key="2">
    <source>
        <dbReference type="ARBA" id="ARBA00022679"/>
    </source>
</evidence>
<keyword evidence="3" id="KW-0949">S-adenosyl-L-methionine</keyword>
<dbReference type="InterPro" id="IPR036388">
    <property type="entry name" value="WH-like_DNA-bd_sf"/>
</dbReference>
<dbReference type="Gene3D" id="1.10.10.10">
    <property type="entry name" value="Winged helix-like DNA-binding domain superfamily/Winged helix DNA-binding domain"/>
    <property type="match status" value="1"/>
</dbReference>
<organism evidence="6 7">
    <name type="scientific">Mycena belliarum</name>
    <dbReference type="NCBI Taxonomy" id="1033014"/>
    <lineage>
        <taxon>Eukaryota</taxon>
        <taxon>Fungi</taxon>
        <taxon>Dikarya</taxon>
        <taxon>Basidiomycota</taxon>
        <taxon>Agaricomycotina</taxon>
        <taxon>Agaricomycetes</taxon>
        <taxon>Agaricomycetidae</taxon>
        <taxon>Agaricales</taxon>
        <taxon>Marasmiineae</taxon>
        <taxon>Mycenaceae</taxon>
        <taxon>Mycena</taxon>
    </lineage>
</organism>
<protein>
    <submittedName>
        <fullName evidence="6">S-adenosyl-L-methionine-dependent methyltransferase</fullName>
    </submittedName>
</protein>
<dbReference type="InterPro" id="IPR036390">
    <property type="entry name" value="WH_DNA-bd_sf"/>
</dbReference>
<gene>
    <name evidence="6" type="ORF">B0H15DRAFT_896080</name>
</gene>
<sequence>MSTPIRQLLEVITKSVEALETACQSSGVTLPDLNQPLAGPGDPSERFRAIPQAAEAARVISAAALQLEAILTPPQVSLYHIVSGHFKSAALQICHESNVTEILREGGAGGTDVKIIAEKNGQDPEKLARFLRYLATHHVYREVKPNVFANNRISSMLDTGKPSKVIIASPEEKHTSPGNPLAALVSHHLDETFKASARAWDTVKDPAQARSGDPTASPFAKAMGRPETFWDYFASKDEKISKEAAFRGRRFDIAMQGISSLQPPDAILNAYEWKTLPADSLVVDVGGGVGTSCLGLARAFPSLKLVVQDLEGVIEQGKTVWKKEMPNAVPSGQVKLEVHDFFKPQPQTSATMFLLKQIMHDWSDEYCVKILTQLWEAATPTTTLLILDSIMPLACRDPDSAGLDDIPGAKSDEAPAPLLANYGGANDMVYNADFTMFLLFNSQERTLEHIKRLLKRTGWELRAARRQPGDSTFLQSIEATKMVAKANV</sequence>
<dbReference type="GO" id="GO:0008171">
    <property type="term" value="F:O-methyltransferase activity"/>
    <property type="evidence" value="ECO:0007669"/>
    <property type="project" value="InterPro"/>
</dbReference>
<keyword evidence="7" id="KW-1185">Reference proteome</keyword>
<dbReference type="InterPro" id="IPR001077">
    <property type="entry name" value="COMT_C"/>
</dbReference>
<dbReference type="GO" id="GO:0032259">
    <property type="term" value="P:methylation"/>
    <property type="evidence" value="ECO:0007669"/>
    <property type="project" value="UniProtKB-KW"/>
</dbReference>
<evidence type="ECO:0000256" key="1">
    <source>
        <dbReference type="ARBA" id="ARBA00022603"/>
    </source>
</evidence>
<keyword evidence="2" id="KW-0808">Transferase</keyword>
<feature type="domain" description="O-methyltransferase dimerisation" evidence="5">
    <location>
        <begin position="80"/>
        <end position="157"/>
    </location>
</feature>
<feature type="domain" description="O-methyltransferase C-terminal" evidence="4">
    <location>
        <begin position="200"/>
        <end position="400"/>
    </location>
</feature>
<dbReference type="Pfam" id="PF00891">
    <property type="entry name" value="Methyltransf_2"/>
    <property type="match status" value="1"/>
</dbReference>
<dbReference type="InterPro" id="IPR012967">
    <property type="entry name" value="COMT_dimerisation"/>
</dbReference>
<dbReference type="PANTHER" id="PTHR43712:SF2">
    <property type="entry name" value="O-METHYLTRANSFERASE CICE"/>
    <property type="match status" value="1"/>
</dbReference>
<evidence type="ECO:0000313" key="6">
    <source>
        <dbReference type="EMBL" id="KAJ7103969.1"/>
    </source>
</evidence>
<dbReference type="InterPro" id="IPR016461">
    <property type="entry name" value="COMT-like"/>
</dbReference>